<dbReference type="Pfam" id="PF03259">
    <property type="entry name" value="Robl_LC7"/>
    <property type="match status" value="1"/>
</dbReference>
<dbReference type="EMBL" id="CADCWN010000238">
    <property type="protein sequence ID" value="CAA9581228.1"/>
    <property type="molecule type" value="Genomic_DNA"/>
</dbReference>
<accession>A0A6J4VJE8</accession>
<feature type="domain" description="Roadblock/LAMTOR2" evidence="1">
    <location>
        <begin position="7"/>
        <end position="96"/>
    </location>
</feature>
<evidence type="ECO:0000259" key="1">
    <source>
        <dbReference type="SMART" id="SM00960"/>
    </source>
</evidence>
<reference evidence="2" key="1">
    <citation type="submission" date="2020-02" db="EMBL/GenBank/DDBJ databases">
        <authorList>
            <person name="Meier V. D."/>
        </authorList>
    </citation>
    <scope>NUCLEOTIDE SEQUENCE</scope>
    <source>
        <strain evidence="2">AVDCRST_MAG18</strain>
    </source>
</reference>
<organism evidence="2">
    <name type="scientific">uncultured Thermomicrobiales bacterium</name>
    <dbReference type="NCBI Taxonomy" id="1645740"/>
    <lineage>
        <taxon>Bacteria</taxon>
        <taxon>Pseudomonadati</taxon>
        <taxon>Thermomicrobiota</taxon>
        <taxon>Thermomicrobia</taxon>
        <taxon>Thermomicrobiales</taxon>
        <taxon>environmental samples</taxon>
    </lineage>
</organism>
<evidence type="ECO:0000313" key="2">
    <source>
        <dbReference type="EMBL" id="CAA9581228.1"/>
    </source>
</evidence>
<dbReference type="Gene3D" id="3.30.450.30">
    <property type="entry name" value="Dynein light chain 2a, cytoplasmic"/>
    <property type="match status" value="1"/>
</dbReference>
<name>A0A6J4VJE8_9BACT</name>
<protein>
    <recommendedName>
        <fullName evidence="1">Roadblock/LAMTOR2 domain-containing protein</fullName>
    </recommendedName>
</protein>
<proteinExistence type="predicted"/>
<sequence length="125" mass="12886">MSTTESLATLLGRLQVAGGVDLVAVVSSDGFLIEAAHNDGMDAEEFAAVATNGLMVAKAIGLEIGRGTVDSAIFEYGGGTVVINALDDDLVLILLASPDVNLGRLRLLARRYRDELLAAAGTVAN</sequence>
<dbReference type="SUPFAM" id="SSF103196">
    <property type="entry name" value="Roadblock/LC7 domain"/>
    <property type="match status" value="1"/>
</dbReference>
<dbReference type="AlphaFoldDB" id="A0A6J4VJE8"/>
<dbReference type="InterPro" id="IPR004942">
    <property type="entry name" value="Roadblock/LAMTOR2_dom"/>
</dbReference>
<gene>
    <name evidence="2" type="ORF">AVDCRST_MAG18-3165</name>
</gene>
<dbReference type="SMART" id="SM00960">
    <property type="entry name" value="Robl_LC7"/>
    <property type="match status" value="1"/>
</dbReference>